<dbReference type="InterPro" id="IPR045817">
    <property type="entry name" value="OPA1_C"/>
</dbReference>
<feature type="domain" description="Dynamin-like GTPase OPA1 C-terminal" evidence="1">
    <location>
        <begin position="29"/>
        <end position="74"/>
    </location>
</feature>
<evidence type="ECO:0000313" key="2">
    <source>
        <dbReference type="EMBL" id="VTJ92103.1"/>
    </source>
</evidence>
<evidence type="ECO:0000259" key="1">
    <source>
        <dbReference type="Pfam" id="PF19434"/>
    </source>
</evidence>
<gene>
    <name evidence="2" type="ORF">MONAX_5E015095</name>
</gene>
<sequence>MYLLKLDSVFTSAKVKASKHSPLFNILKSVHNETKNELEKMLKCNEEHPAYLASDEITTVRKNLESRGVEVDPSL</sequence>
<dbReference type="Proteomes" id="UP000335636">
    <property type="component" value="Unassembled WGS sequence"/>
</dbReference>
<dbReference type="AlphaFoldDB" id="A0A5E4DD89"/>
<proteinExistence type="predicted"/>
<protein>
    <recommendedName>
        <fullName evidence="1">Dynamin-like GTPase OPA1 C-terminal domain-containing protein</fullName>
    </recommendedName>
</protein>
<comment type="caution">
    <text evidence="2">The sequence shown here is derived from an EMBL/GenBank/DDBJ whole genome shotgun (WGS) entry which is preliminary data.</text>
</comment>
<feature type="non-terminal residue" evidence="2">
    <location>
        <position position="75"/>
    </location>
</feature>
<accession>A0A5E4DD89</accession>
<dbReference type="EMBL" id="CABDUW010013725">
    <property type="protein sequence ID" value="VTJ92103.1"/>
    <property type="molecule type" value="Genomic_DNA"/>
</dbReference>
<organism evidence="2 3">
    <name type="scientific">Marmota monax</name>
    <name type="common">Woodchuck</name>
    <dbReference type="NCBI Taxonomy" id="9995"/>
    <lineage>
        <taxon>Eukaryota</taxon>
        <taxon>Metazoa</taxon>
        <taxon>Chordata</taxon>
        <taxon>Craniata</taxon>
        <taxon>Vertebrata</taxon>
        <taxon>Euteleostomi</taxon>
        <taxon>Mammalia</taxon>
        <taxon>Eutheria</taxon>
        <taxon>Euarchontoglires</taxon>
        <taxon>Glires</taxon>
        <taxon>Rodentia</taxon>
        <taxon>Sciuromorpha</taxon>
        <taxon>Sciuridae</taxon>
        <taxon>Xerinae</taxon>
        <taxon>Marmotini</taxon>
        <taxon>Marmota</taxon>
    </lineage>
</organism>
<dbReference type="Pfam" id="PF19434">
    <property type="entry name" value="OPA1_C"/>
    <property type="match status" value="1"/>
</dbReference>
<keyword evidence="3" id="KW-1185">Reference proteome</keyword>
<name>A0A5E4DD89_MARMO</name>
<reference evidence="2" key="1">
    <citation type="submission" date="2019-04" db="EMBL/GenBank/DDBJ databases">
        <authorList>
            <person name="Alioto T."/>
            <person name="Alioto T."/>
        </authorList>
    </citation>
    <scope>NUCLEOTIDE SEQUENCE [LARGE SCALE GENOMIC DNA]</scope>
</reference>
<evidence type="ECO:0000313" key="3">
    <source>
        <dbReference type="Proteomes" id="UP000335636"/>
    </source>
</evidence>